<dbReference type="AlphaFoldDB" id="A0A2N5U107"/>
<evidence type="ECO:0000313" key="1">
    <source>
        <dbReference type="EMBL" id="PLW31424.1"/>
    </source>
</evidence>
<dbReference type="Proteomes" id="UP000235388">
    <property type="component" value="Unassembled WGS sequence"/>
</dbReference>
<organism evidence="1 4">
    <name type="scientific">Puccinia coronata f. sp. avenae</name>
    <dbReference type="NCBI Taxonomy" id="200324"/>
    <lineage>
        <taxon>Eukaryota</taxon>
        <taxon>Fungi</taxon>
        <taxon>Dikarya</taxon>
        <taxon>Basidiomycota</taxon>
        <taxon>Pucciniomycotina</taxon>
        <taxon>Pucciniomycetes</taxon>
        <taxon>Pucciniales</taxon>
        <taxon>Pucciniaceae</taxon>
        <taxon>Puccinia</taxon>
    </lineage>
</organism>
<protein>
    <submittedName>
        <fullName evidence="1">Uncharacterized protein</fullName>
    </submittedName>
</protein>
<name>A0A2N5U107_9BASI</name>
<evidence type="ECO:0000313" key="4">
    <source>
        <dbReference type="Proteomes" id="UP000235392"/>
    </source>
</evidence>
<comment type="caution">
    <text evidence="1">The sequence shown here is derived from an EMBL/GenBank/DDBJ whole genome shotgun (WGS) entry which is preliminary data.</text>
</comment>
<keyword evidence="3" id="KW-1185">Reference proteome</keyword>
<gene>
    <name evidence="2" type="ORF">PCANC_07736</name>
    <name evidence="1" type="ORF">PCASD_18554</name>
</gene>
<evidence type="ECO:0000313" key="2">
    <source>
        <dbReference type="EMBL" id="PLW52545.1"/>
    </source>
</evidence>
<dbReference type="Proteomes" id="UP000235392">
    <property type="component" value="Unassembled WGS sequence"/>
</dbReference>
<proteinExistence type="predicted"/>
<sequence length="111" mass="11457">MARLPGLDNNIDLETAGYCPSGPPCYPLAANLGTPMVPASVGLSPLGASTDPSIVPVHSTTNTQETLAVAKPAPKRRARCNADKAAQHVAELALKGLHKALEKAMANCNIC</sequence>
<dbReference type="EMBL" id="PGCI01000269">
    <property type="protein sequence ID" value="PLW31424.1"/>
    <property type="molecule type" value="Genomic_DNA"/>
</dbReference>
<accession>A0A2N5U107</accession>
<evidence type="ECO:0000313" key="3">
    <source>
        <dbReference type="Proteomes" id="UP000235388"/>
    </source>
</evidence>
<reference evidence="3 4" key="1">
    <citation type="submission" date="2017-11" db="EMBL/GenBank/DDBJ databases">
        <title>De novo assembly and phasing of dikaryotic genomes from two isolates of Puccinia coronata f. sp. avenae, the causal agent of oat crown rust.</title>
        <authorList>
            <person name="Miller M.E."/>
            <person name="Zhang Y."/>
            <person name="Omidvar V."/>
            <person name="Sperschneider J."/>
            <person name="Schwessinger B."/>
            <person name="Raley C."/>
            <person name="Palmer J.M."/>
            <person name="Garnica D."/>
            <person name="Upadhyaya N."/>
            <person name="Rathjen J."/>
            <person name="Taylor J.M."/>
            <person name="Park R.F."/>
            <person name="Dodds P.N."/>
            <person name="Hirsch C.D."/>
            <person name="Kianian S.F."/>
            <person name="Figueroa M."/>
        </authorList>
    </citation>
    <scope>NUCLEOTIDE SEQUENCE [LARGE SCALE GENOMIC DNA]</scope>
    <source>
        <strain evidence="2">12NC29</strain>
        <strain evidence="1">12SD80</strain>
    </source>
</reference>
<dbReference type="EMBL" id="PGCJ01000079">
    <property type="protein sequence ID" value="PLW52545.1"/>
    <property type="molecule type" value="Genomic_DNA"/>
</dbReference>